<organism evidence="3 4">
    <name type="scientific">Cuscuta epithymum</name>
    <dbReference type="NCBI Taxonomy" id="186058"/>
    <lineage>
        <taxon>Eukaryota</taxon>
        <taxon>Viridiplantae</taxon>
        <taxon>Streptophyta</taxon>
        <taxon>Embryophyta</taxon>
        <taxon>Tracheophyta</taxon>
        <taxon>Spermatophyta</taxon>
        <taxon>Magnoliopsida</taxon>
        <taxon>eudicotyledons</taxon>
        <taxon>Gunneridae</taxon>
        <taxon>Pentapetalae</taxon>
        <taxon>asterids</taxon>
        <taxon>lamiids</taxon>
        <taxon>Solanales</taxon>
        <taxon>Convolvulaceae</taxon>
        <taxon>Cuscuteae</taxon>
        <taxon>Cuscuta</taxon>
        <taxon>Cuscuta subgen. Cuscuta</taxon>
    </lineage>
</organism>
<name>A0AAV0E2H7_9ASTE</name>
<keyword evidence="4" id="KW-1185">Reference proteome</keyword>
<gene>
    <name evidence="3" type="ORF">CEPIT_LOCUS19647</name>
</gene>
<evidence type="ECO:0000256" key="1">
    <source>
        <dbReference type="SAM" id="MobiDB-lite"/>
    </source>
</evidence>
<dbReference type="AlphaFoldDB" id="A0AAV0E2H7"/>
<protein>
    <submittedName>
        <fullName evidence="3">Uncharacterized protein</fullName>
    </submittedName>
</protein>
<keyword evidence="2" id="KW-1133">Transmembrane helix</keyword>
<dbReference type="Proteomes" id="UP001152523">
    <property type="component" value="Unassembled WGS sequence"/>
</dbReference>
<proteinExistence type="predicted"/>
<evidence type="ECO:0000256" key="2">
    <source>
        <dbReference type="SAM" id="Phobius"/>
    </source>
</evidence>
<dbReference type="PANTHER" id="PTHR31210">
    <property type="entry name" value="OS06G0731900 PROTEIN"/>
    <property type="match status" value="1"/>
</dbReference>
<accession>A0AAV0E2H7</accession>
<dbReference type="Pfam" id="PF05212">
    <property type="entry name" value="DUF707"/>
    <property type="match status" value="1"/>
</dbReference>
<keyword evidence="2" id="KW-0812">Transmembrane</keyword>
<evidence type="ECO:0000313" key="4">
    <source>
        <dbReference type="Proteomes" id="UP001152523"/>
    </source>
</evidence>
<dbReference type="EMBL" id="CAMAPF010000185">
    <property type="protein sequence ID" value="CAH9111779.1"/>
    <property type="molecule type" value="Genomic_DNA"/>
</dbReference>
<keyword evidence="2" id="KW-0472">Membrane</keyword>
<sequence>MKPFSSVSSALSDPKTRSCLCSLFVTIALICSVYFTANVYFGREFKIPFRSGTSHSKQSAKSCRNEVSSAMDVKINDTKNNFETGKCMEKCRPIGSEALPEGIVSATSNLEMHPLWGPLTEKEESNHQVSLLAIPVGIKQKELVNQIVKMFLEDEFGVMLFHYDGVVDEWNDLEWSKKVIHVSAVNQTKWWFAKRFLHPDIVTEYEYIFLWDEDLGVENFHPKRYVSIVKEEGLEISQPGLDLHKSEVHHRITVRKRNSKVHRRFVTSNANGCKSNSSAPPCVGWVEMMAPVFSKAAWRCAWYMIQNDFIHAWGLDKKLGYCSQGDRTKKVGIVDAEYIYHLGLPTLGGDSHRIKLSSPELSRPRKNFTDSEAMGTPPSVHKTDNNNNRPEVRKRSYDEMKAFDNRWKRAAQQDKCWVDPFK</sequence>
<feature type="region of interest" description="Disordered" evidence="1">
    <location>
        <begin position="355"/>
        <end position="393"/>
    </location>
</feature>
<feature type="transmembrane region" description="Helical" evidence="2">
    <location>
        <begin position="20"/>
        <end position="41"/>
    </location>
</feature>
<reference evidence="3" key="1">
    <citation type="submission" date="2022-07" db="EMBL/GenBank/DDBJ databases">
        <authorList>
            <person name="Macas J."/>
            <person name="Novak P."/>
            <person name="Neumann P."/>
        </authorList>
    </citation>
    <scope>NUCLEOTIDE SEQUENCE</scope>
</reference>
<dbReference type="InterPro" id="IPR007877">
    <property type="entry name" value="DUF707"/>
</dbReference>
<dbReference type="PANTHER" id="PTHR31210:SF11">
    <property type="entry name" value="KETOGLUTARATE REDUCTASE TRANS-SPLICING-LIKE PROTEIN, PUTATIVE (DUF707)-RELATED"/>
    <property type="match status" value="1"/>
</dbReference>
<evidence type="ECO:0000313" key="3">
    <source>
        <dbReference type="EMBL" id="CAH9111779.1"/>
    </source>
</evidence>
<comment type="caution">
    <text evidence="3">The sequence shown here is derived from an EMBL/GenBank/DDBJ whole genome shotgun (WGS) entry which is preliminary data.</text>
</comment>